<sequence>MMLEIIRKDPIGGPPSSPVEQYQVPSPRSYQAADAFAPSAMFARVPSTGRMDSNFCLYRYAQYASDSNLDRPVAHPALQCYDAMTGPDLLWDLTASLCFPYIGLSNIVPFYPEEFDTYLTHPSLPLIEVRFDILPLLSFELRASGGFGVTIRDFMKNVARQLARAFTVAEWNSQFTQDQRRQVLRGYQRRTREQFDVDRRAREMIRTNGSSAREATNYLVSDMLADEPMFLGIAMEDEDPAVWTVYTCKREQCHA</sequence>
<keyword evidence="3" id="KW-1185">Reference proteome</keyword>
<evidence type="ECO:0000313" key="2">
    <source>
        <dbReference type="EMBL" id="KZP14155.1"/>
    </source>
</evidence>
<proteinExistence type="predicted"/>
<dbReference type="Pfam" id="PF20415">
    <property type="entry name" value="DUF6699"/>
    <property type="match status" value="1"/>
</dbReference>
<organism evidence="2 3">
    <name type="scientific">Athelia psychrophila</name>
    <dbReference type="NCBI Taxonomy" id="1759441"/>
    <lineage>
        <taxon>Eukaryota</taxon>
        <taxon>Fungi</taxon>
        <taxon>Dikarya</taxon>
        <taxon>Basidiomycota</taxon>
        <taxon>Agaricomycotina</taxon>
        <taxon>Agaricomycetes</taxon>
        <taxon>Agaricomycetidae</taxon>
        <taxon>Atheliales</taxon>
        <taxon>Atheliaceae</taxon>
        <taxon>Athelia</taxon>
    </lineage>
</organism>
<dbReference type="Proteomes" id="UP000076532">
    <property type="component" value="Unassembled WGS sequence"/>
</dbReference>
<evidence type="ECO:0000313" key="3">
    <source>
        <dbReference type="Proteomes" id="UP000076532"/>
    </source>
</evidence>
<evidence type="ECO:0000259" key="1">
    <source>
        <dbReference type="Pfam" id="PF20415"/>
    </source>
</evidence>
<dbReference type="AlphaFoldDB" id="A0A166CZ96"/>
<dbReference type="InterPro" id="IPR046522">
    <property type="entry name" value="DUF6699"/>
</dbReference>
<accession>A0A166CZ96</accession>
<dbReference type="OrthoDB" id="3224335at2759"/>
<name>A0A166CZ96_9AGAM</name>
<protein>
    <recommendedName>
        <fullName evidence="1">DUF6699 domain-containing protein</fullName>
    </recommendedName>
</protein>
<reference evidence="2 3" key="1">
    <citation type="journal article" date="2016" name="Mol. Biol. Evol.">
        <title>Comparative Genomics of Early-Diverging Mushroom-Forming Fungi Provides Insights into the Origins of Lignocellulose Decay Capabilities.</title>
        <authorList>
            <person name="Nagy L.G."/>
            <person name="Riley R."/>
            <person name="Tritt A."/>
            <person name="Adam C."/>
            <person name="Daum C."/>
            <person name="Floudas D."/>
            <person name="Sun H."/>
            <person name="Yadav J.S."/>
            <person name="Pangilinan J."/>
            <person name="Larsson K.H."/>
            <person name="Matsuura K."/>
            <person name="Barry K."/>
            <person name="Labutti K."/>
            <person name="Kuo R."/>
            <person name="Ohm R.A."/>
            <person name="Bhattacharya S.S."/>
            <person name="Shirouzu T."/>
            <person name="Yoshinaga Y."/>
            <person name="Martin F.M."/>
            <person name="Grigoriev I.V."/>
            <person name="Hibbett D.S."/>
        </authorList>
    </citation>
    <scope>NUCLEOTIDE SEQUENCE [LARGE SCALE GENOMIC DNA]</scope>
    <source>
        <strain evidence="2 3">CBS 109695</strain>
    </source>
</reference>
<feature type="domain" description="DUF6699" evidence="1">
    <location>
        <begin position="111"/>
        <end position="236"/>
    </location>
</feature>
<gene>
    <name evidence="2" type="ORF">FIBSPDRAFT_868533</name>
</gene>
<dbReference type="EMBL" id="KV417621">
    <property type="protein sequence ID" value="KZP14155.1"/>
    <property type="molecule type" value="Genomic_DNA"/>
</dbReference>